<sequence length="310" mass="34486">MLSVTEIIPSDNIHAEETRANLKRLKELTKGLEGWEETDDQSGVKLYHQPDASIPLVRGDTLLLTKDLPPGCTPLAVATVATLPGCRRIWDEKFDESKVLEYYSRYESLFWVKLKAPWPISPRDFAGTSIRDVGENTVYCSMVSVKDETIPDTSGAVRGQLLVSGWKLSQLAGEEGIGITYVNQVDLAGYIPGAFLKKLLLQIPLCAGKVRDYIMTHGFVPTTTVIQNDRLVEFKGEEFHHEEKKYTLQMSVQGTDASTHTVCSQRMYPDGIQVELKGEAEITQSVDTHGNALVHLSHIKGLIQLCITKK</sequence>
<dbReference type="PROSITE" id="PS50848">
    <property type="entry name" value="START"/>
    <property type="match status" value="1"/>
</dbReference>
<dbReference type="Gene3D" id="3.30.530.20">
    <property type="match status" value="1"/>
</dbReference>
<accession>A0A8H7QZ29</accession>
<organism evidence="2 3">
    <name type="scientific">Mucor saturninus</name>
    <dbReference type="NCBI Taxonomy" id="64648"/>
    <lineage>
        <taxon>Eukaryota</taxon>
        <taxon>Fungi</taxon>
        <taxon>Fungi incertae sedis</taxon>
        <taxon>Mucoromycota</taxon>
        <taxon>Mucoromycotina</taxon>
        <taxon>Mucoromycetes</taxon>
        <taxon>Mucorales</taxon>
        <taxon>Mucorineae</taxon>
        <taxon>Mucoraceae</taxon>
        <taxon>Mucor</taxon>
    </lineage>
</organism>
<dbReference type="OrthoDB" id="196858at2759"/>
<dbReference type="Pfam" id="PF01852">
    <property type="entry name" value="START"/>
    <property type="match status" value="1"/>
</dbReference>
<evidence type="ECO:0000313" key="2">
    <source>
        <dbReference type="EMBL" id="KAG2200191.1"/>
    </source>
</evidence>
<dbReference type="EMBL" id="JAEPRD010000086">
    <property type="protein sequence ID" value="KAG2200191.1"/>
    <property type="molecule type" value="Genomic_DNA"/>
</dbReference>
<dbReference type="SUPFAM" id="SSF55961">
    <property type="entry name" value="Bet v1-like"/>
    <property type="match status" value="1"/>
</dbReference>
<gene>
    <name evidence="2" type="ORF">INT47_009829</name>
</gene>
<dbReference type="InterPro" id="IPR002913">
    <property type="entry name" value="START_lipid-bd_dom"/>
</dbReference>
<dbReference type="InterPro" id="IPR051213">
    <property type="entry name" value="START_lipid_transfer"/>
</dbReference>
<dbReference type="InterPro" id="IPR023393">
    <property type="entry name" value="START-like_dom_sf"/>
</dbReference>
<protein>
    <recommendedName>
        <fullName evidence="1">START domain-containing protein</fullName>
    </recommendedName>
</protein>
<dbReference type="PANTHER" id="PTHR19308:SF14">
    <property type="entry name" value="START DOMAIN-CONTAINING PROTEIN"/>
    <property type="match status" value="1"/>
</dbReference>
<dbReference type="GO" id="GO:0008289">
    <property type="term" value="F:lipid binding"/>
    <property type="evidence" value="ECO:0007669"/>
    <property type="project" value="InterPro"/>
</dbReference>
<dbReference type="GO" id="GO:0005737">
    <property type="term" value="C:cytoplasm"/>
    <property type="evidence" value="ECO:0007669"/>
    <property type="project" value="UniProtKB-ARBA"/>
</dbReference>
<reference evidence="2" key="1">
    <citation type="submission" date="2020-12" db="EMBL/GenBank/DDBJ databases">
        <title>Metabolic potential, ecology and presence of endohyphal bacteria is reflected in genomic diversity of Mucoromycotina.</title>
        <authorList>
            <person name="Muszewska A."/>
            <person name="Okrasinska A."/>
            <person name="Steczkiewicz K."/>
            <person name="Drgas O."/>
            <person name="Orlowska M."/>
            <person name="Perlinska-Lenart U."/>
            <person name="Aleksandrzak-Piekarczyk T."/>
            <person name="Szatraj K."/>
            <person name="Zielenkiewicz U."/>
            <person name="Pilsyk S."/>
            <person name="Malc E."/>
            <person name="Mieczkowski P."/>
            <person name="Kruszewska J.S."/>
            <person name="Biernat P."/>
            <person name="Pawlowska J."/>
        </authorList>
    </citation>
    <scope>NUCLEOTIDE SEQUENCE</scope>
    <source>
        <strain evidence="2">WA0000017839</strain>
    </source>
</reference>
<proteinExistence type="predicted"/>
<name>A0A8H7QZ29_9FUNG</name>
<keyword evidence="3" id="KW-1185">Reference proteome</keyword>
<dbReference type="Proteomes" id="UP000603453">
    <property type="component" value="Unassembled WGS sequence"/>
</dbReference>
<dbReference type="PANTHER" id="PTHR19308">
    <property type="entry name" value="PHOSPHATIDYLCHOLINE TRANSFER PROTEIN"/>
    <property type="match status" value="1"/>
</dbReference>
<dbReference type="AlphaFoldDB" id="A0A8H7QZ29"/>
<feature type="domain" description="START" evidence="1">
    <location>
        <begin position="33"/>
        <end position="200"/>
    </location>
</feature>
<dbReference type="CDD" id="cd00177">
    <property type="entry name" value="START"/>
    <property type="match status" value="1"/>
</dbReference>
<evidence type="ECO:0000313" key="3">
    <source>
        <dbReference type="Proteomes" id="UP000603453"/>
    </source>
</evidence>
<comment type="caution">
    <text evidence="2">The sequence shown here is derived from an EMBL/GenBank/DDBJ whole genome shotgun (WGS) entry which is preliminary data.</text>
</comment>
<evidence type="ECO:0000259" key="1">
    <source>
        <dbReference type="PROSITE" id="PS50848"/>
    </source>
</evidence>